<dbReference type="Gene3D" id="3.90.930.1">
    <property type="match status" value="1"/>
</dbReference>
<reference evidence="2" key="1">
    <citation type="journal article" date="2019" name="Int. J. Syst. Evol. Microbiol.">
        <title>The Global Catalogue of Microorganisms (GCM) 10K type strain sequencing project: providing services to taxonomists for standard genome sequencing and annotation.</title>
        <authorList>
            <consortium name="The Broad Institute Genomics Platform"/>
            <consortium name="The Broad Institute Genome Sequencing Center for Infectious Disease"/>
            <person name="Wu L."/>
            <person name="Ma J."/>
        </authorList>
    </citation>
    <scope>NUCLEOTIDE SEQUENCE [LARGE SCALE GENOMIC DNA]</scope>
    <source>
        <strain evidence="2">CECT 7184</strain>
    </source>
</reference>
<dbReference type="RefSeq" id="WP_290363625.1">
    <property type="nucleotide sequence ID" value="NZ_JAUFQU010000001.1"/>
</dbReference>
<dbReference type="Proteomes" id="UP001242368">
    <property type="component" value="Unassembled WGS sequence"/>
</dbReference>
<dbReference type="EMBL" id="JAUFQU010000001">
    <property type="protein sequence ID" value="MDN3707659.1"/>
    <property type="molecule type" value="Genomic_DNA"/>
</dbReference>
<comment type="caution">
    <text evidence="1">The sequence shown here is derived from an EMBL/GenBank/DDBJ whole genome shotgun (WGS) entry which is preliminary data.</text>
</comment>
<name>A0ABT8CT15_9FLAO</name>
<gene>
    <name evidence="1" type="ORF">QW060_11050</name>
</gene>
<dbReference type="SUPFAM" id="SSF82185">
    <property type="entry name" value="Histone H3 K4-specific methyltransferase SET7/9 N-terminal domain"/>
    <property type="match status" value="2"/>
</dbReference>
<accession>A0ABT8CT15</accession>
<keyword evidence="2" id="KW-1185">Reference proteome</keyword>
<evidence type="ECO:0000313" key="2">
    <source>
        <dbReference type="Proteomes" id="UP001242368"/>
    </source>
</evidence>
<organism evidence="1 2">
    <name type="scientific">Paenimyroides ceti</name>
    <dbReference type="NCBI Taxonomy" id="395087"/>
    <lineage>
        <taxon>Bacteria</taxon>
        <taxon>Pseudomonadati</taxon>
        <taxon>Bacteroidota</taxon>
        <taxon>Flavobacteriia</taxon>
        <taxon>Flavobacteriales</taxon>
        <taxon>Flavobacteriaceae</taxon>
        <taxon>Paenimyroides</taxon>
    </lineage>
</organism>
<evidence type="ECO:0008006" key="3">
    <source>
        <dbReference type="Google" id="ProtNLM"/>
    </source>
</evidence>
<sequence length="860" mass="101609">MKHLYLLALFTFSTVKSQNDTIWINNHEISVKEKATHYFTFEKIQNKNLYKIGKYTKDHIAVLKGTTFNNDYQHLVYTDKLYSYSEKGILLNAGNITNNKYNGEMVSYTPSGESFVSEFRDDLLYEGTYIFEQNNYLKTGHAEGGKYIKQVIQINDSEKIVLEFKDNIIISQKYFIQDKLINSGEYKNGIHYNGYFNDLSNEFKGINITSLYKDAVLMEQKTFYNNGKIKVQTLLENKLYTNIYYNLKSEEISKVTYKLDEDNLPTYFDGTQCNFSESDNEKLKTAYTYKKGKLTHITYYEDNEILFIMHLSDEVLDTIAYYKNNTLFSSVTFDKEGYPIDGTVVDRFEEITYNNKKIIRIDEFYSDKKLFCTYDNATYKYTYYDQQGNIFEEHKTISEKTTFDKKIANGTIYILDENKQYIKTEETYKNGKLEKRYEFSFINDERVLLNEFLYKEGQLVRKRQYFPNSAIQSFETFSGQNLLAGIYYDENGNQIGKYDALKRNGTYIKYFPENTDIHIKVKWLNKMLLEYHEYEHSPYSKALRPKIEMKLNSKAAFYFNNEIVAEAELENGKIKNGKIFHNQDPNYYIYNNYEDYLKEGEELFYSKFTNELVYRNFYHKGILEFRELYKNNQLFLSIPVVNDVFSGNATMYDKNGDVKSMIDFKEGMVYNGTIEYTENNLNVKEVYKNGNIKLVEITNSKGITLLKKIPENGPVQKYEIYHPNGQPYYSFTSYGQLFHGKLLQYNSFGVLEQEHRFEYGVPKKGIIKTSLWVPNEYGTSTFILSTHTFNKDHVMVENYSQNQILFNKKEYNIALSDQRRNYAKVVPRIYTIYPLVYKYIDSYEPLLLKKSTNTELILNF</sequence>
<evidence type="ECO:0000313" key="1">
    <source>
        <dbReference type="EMBL" id="MDN3707659.1"/>
    </source>
</evidence>
<protein>
    <recommendedName>
        <fullName evidence="3">Antitoxin component YwqK of the YwqJK toxin-antitoxin module</fullName>
    </recommendedName>
</protein>
<proteinExistence type="predicted"/>